<dbReference type="NCBIfam" id="TIGR00229">
    <property type="entry name" value="sensory_box"/>
    <property type="match status" value="2"/>
</dbReference>
<dbReference type="EMBL" id="JAGIYY010000002">
    <property type="protein sequence ID" value="MBP0438921.1"/>
    <property type="molecule type" value="Genomic_DNA"/>
</dbReference>
<feature type="transmembrane region" description="Helical" evidence="6">
    <location>
        <begin position="52"/>
        <end position="71"/>
    </location>
</feature>
<dbReference type="SUPFAM" id="SSF55874">
    <property type="entry name" value="ATPase domain of HSP90 chaperone/DNA topoisomerase II/histidine kinase"/>
    <property type="match status" value="1"/>
</dbReference>
<dbReference type="Gene3D" id="1.10.287.130">
    <property type="match status" value="1"/>
</dbReference>
<feature type="domain" description="PAS" evidence="8">
    <location>
        <begin position="380"/>
        <end position="422"/>
    </location>
</feature>
<keyword evidence="6" id="KW-1133">Transmembrane helix</keyword>
<dbReference type="AlphaFoldDB" id="A0A8J7RKI4"/>
<dbReference type="SUPFAM" id="SSF47384">
    <property type="entry name" value="Homodimeric domain of signal transducing histidine kinase"/>
    <property type="match status" value="1"/>
</dbReference>
<dbReference type="Pfam" id="PF02518">
    <property type="entry name" value="HATPase_c"/>
    <property type="match status" value="1"/>
</dbReference>
<dbReference type="PANTHER" id="PTHR43047:SF72">
    <property type="entry name" value="OSMOSENSING HISTIDINE PROTEIN KINASE SLN1"/>
    <property type="match status" value="1"/>
</dbReference>
<dbReference type="SMART" id="SM00091">
    <property type="entry name" value="PAS"/>
    <property type="match status" value="2"/>
</dbReference>
<dbReference type="Gene3D" id="3.30.450.20">
    <property type="entry name" value="PAS domain"/>
    <property type="match status" value="2"/>
</dbReference>
<evidence type="ECO:0000259" key="7">
    <source>
        <dbReference type="PROSITE" id="PS50109"/>
    </source>
</evidence>
<dbReference type="SMART" id="SM00387">
    <property type="entry name" value="HATPase_c"/>
    <property type="match status" value="1"/>
</dbReference>
<feature type="domain" description="PAC" evidence="9">
    <location>
        <begin position="328"/>
        <end position="379"/>
    </location>
</feature>
<feature type="transmembrane region" description="Helical" evidence="6">
    <location>
        <begin position="219"/>
        <end position="237"/>
    </location>
</feature>
<dbReference type="CDD" id="cd16922">
    <property type="entry name" value="HATPase_EvgS-ArcB-TorS-like"/>
    <property type="match status" value="1"/>
</dbReference>
<dbReference type="InterPro" id="IPR000700">
    <property type="entry name" value="PAS-assoc_C"/>
</dbReference>
<dbReference type="PRINTS" id="PR00344">
    <property type="entry name" value="BCTRLSENSOR"/>
</dbReference>
<organism evidence="10 11">
    <name type="scientific">Tianweitania sediminis</name>
    <dbReference type="NCBI Taxonomy" id="1502156"/>
    <lineage>
        <taxon>Bacteria</taxon>
        <taxon>Pseudomonadati</taxon>
        <taxon>Pseudomonadota</taxon>
        <taxon>Alphaproteobacteria</taxon>
        <taxon>Hyphomicrobiales</taxon>
        <taxon>Phyllobacteriaceae</taxon>
        <taxon>Tianweitania</taxon>
    </lineage>
</organism>
<dbReference type="InterPro" id="IPR005467">
    <property type="entry name" value="His_kinase_dom"/>
</dbReference>
<comment type="catalytic activity">
    <reaction evidence="1">
        <text>ATP + protein L-histidine = ADP + protein N-phospho-L-histidine.</text>
        <dbReference type="EC" id="2.7.13.3"/>
    </reaction>
</comment>
<feature type="domain" description="Histidine kinase" evidence="7">
    <location>
        <begin position="550"/>
        <end position="769"/>
    </location>
</feature>
<dbReference type="CDD" id="cd00130">
    <property type="entry name" value="PAS"/>
    <property type="match status" value="1"/>
</dbReference>
<name>A0A8J7RKI4_9HYPH</name>
<evidence type="ECO:0000259" key="8">
    <source>
        <dbReference type="PROSITE" id="PS50112"/>
    </source>
</evidence>
<dbReference type="Gene3D" id="3.30.565.10">
    <property type="entry name" value="Histidine kinase-like ATPase, C-terminal domain"/>
    <property type="match status" value="1"/>
</dbReference>
<dbReference type="InterPro" id="IPR004358">
    <property type="entry name" value="Sig_transdc_His_kin-like_C"/>
</dbReference>
<evidence type="ECO:0000259" key="9">
    <source>
        <dbReference type="PROSITE" id="PS50113"/>
    </source>
</evidence>
<evidence type="ECO:0000256" key="4">
    <source>
        <dbReference type="ARBA" id="ARBA00022679"/>
    </source>
</evidence>
<dbReference type="InterPro" id="IPR036097">
    <property type="entry name" value="HisK_dim/P_sf"/>
</dbReference>
<dbReference type="PANTHER" id="PTHR43047">
    <property type="entry name" value="TWO-COMPONENT HISTIDINE PROTEIN KINASE"/>
    <property type="match status" value="1"/>
</dbReference>
<dbReference type="Pfam" id="PF08447">
    <property type="entry name" value="PAS_3"/>
    <property type="match status" value="1"/>
</dbReference>
<comment type="caution">
    <text evidence="10">The sequence shown here is derived from an EMBL/GenBank/DDBJ whole genome shotgun (WGS) entry which is preliminary data.</text>
</comment>
<dbReference type="GO" id="GO:0005886">
    <property type="term" value="C:plasma membrane"/>
    <property type="evidence" value="ECO:0007669"/>
    <property type="project" value="TreeGrafter"/>
</dbReference>
<dbReference type="InterPro" id="IPR013655">
    <property type="entry name" value="PAS_fold_3"/>
</dbReference>
<dbReference type="InterPro" id="IPR036890">
    <property type="entry name" value="HATPase_C_sf"/>
</dbReference>
<dbReference type="Proteomes" id="UP000666240">
    <property type="component" value="Unassembled WGS sequence"/>
</dbReference>
<dbReference type="FunFam" id="3.30.565.10:FF:000006">
    <property type="entry name" value="Sensor histidine kinase WalK"/>
    <property type="match status" value="1"/>
</dbReference>
<evidence type="ECO:0000256" key="5">
    <source>
        <dbReference type="ARBA" id="ARBA00022777"/>
    </source>
</evidence>
<keyword evidence="6" id="KW-0812">Transmembrane</keyword>
<dbReference type="PROSITE" id="PS50109">
    <property type="entry name" value="HIS_KIN"/>
    <property type="match status" value="1"/>
</dbReference>
<evidence type="ECO:0000313" key="11">
    <source>
        <dbReference type="Proteomes" id="UP000666240"/>
    </source>
</evidence>
<dbReference type="GO" id="GO:0000155">
    <property type="term" value="F:phosphorelay sensor kinase activity"/>
    <property type="evidence" value="ECO:0007669"/>
    <property type="project" value="InterPro"/>
</dbReference>
<keyword evidence="3" id="KW-0597">Phosphoprotein</keyword>
<dbReference type="InterPro" id="IPR000014">
    <property type="entry name" value="PAS"/>
</dbReference>
<dbReference type="InterPro" id="IPR001610">
    <property type="entry name" value="PAC"/>
</dbReference>
<evidence type="ECO:0000313" key="10">
    <source>
        <dbReference type="EMBL" id="MBP0438921.1"/>
    </source>
</evidence>
<dbReference type="CDD" id="cd00082">
    <property type="entry name" value="HisKA"/>
    <property type="match status" value="1"/>
</dbReference>
<dbReference type="EC" id="2.7.13.3" evidence="2"/>
<keyword evidence="5" id="KW-0418">Kinase</keyword>
<dbReference type="Pfam" id="PF12860">
    <property type="entry name" value="PAS_7"/>
    <property type="match status" value="1"/>
</dbReference>
<gene>
    <name evidence="10" type="ORF">J5Y06_09695</name>
</gene>
<dbReference type="InterPro" id="IPR003594">
    <property type="entry name" value="HATPase_dom"/>
</dbReference>
<proteinExistence type="predicted"/>
<dbReference type="Pfam" id="PF00512">
    <property type="entry name" value="HisKA"/>
    <property type="match status" value="1"/>
</dbReference>
<dbReference type="RefSeq" id="WP_209334922.1">
    <property type="nucleotide sequence ID" value="NZ_JAGIYY010000002.1"/>
</dbReference>
<sequence length="776" mass="85786">MGKADALRADDGRIYARAKATSQRAVLTGAARSLAHPAYQRLLAAEPILRRSIPTLIIVFLIVVAAARTLSLMNAQDEVERGAKTILALAAADIIQSYDGSALPEGERQQNADTTLNYARSLGALNMRHVLAVTDASFNVIAASPEQSGLVGRSLEQVIVGGQPLFLFGERAGVLPVTVRGARWYAAVSLMPDRSAAAVAMVSEDAVFAEWRKSVSLNVTLYVLTAGVMIIILYAYFGQASRARVADRIYLEAHQRIDLALVRGRCGLWDWDLHRGRMYWSRSMYDMLGYEAFDTMLSFGEVAQIIHPDDGDLFEMANRIVSKQTDQIDHIFRMRHADGQWVWMRARATVVDPNAEEIHLIGIAVDVTEQRTLAQRSEAADQRLRTAIESISESFVLWDAKGRLVMWNSKFAQDTGLNMQDLAEGMERRAVEERMTKFVSERRLANPNGPHGAATYERQVADGRWLQVNELKTRDGGTVSVGSDITQLKQHQERLTESERRQMATIHDLSLARRAEEERVVELADLNRKYMRETERAEAANRAKSEFLANMSHELRTPLNAIIGFSELMANGFFGPLGSERYVEYARDINSSGSYLLGVINDILDMSKIEAGHFTVDREEIDLGPLITEAVRVVALQAQQKSITVETKISDSISLHADKRAVKQIALNLLSNAIKFTGQGGRISVRARNVAGAMMLTIEDNGCGIPRDALKKLGRPFEQVQNQLSKNHTGSGLGLAISRSLAELHGGTLKIRSVEGSGTVVSVRIPAQRQPLMRAA</sequence>
<dbReference type="PROSITE" id="PS50113">
    <property type="entry name" value="PAC"/>
    <property type="match status" value="1"/>
</dbReference>
<accession>A0A8J7RKI4</accession>
<evidence type="ECO:0000256" key="3">
    <source>
        <dbReference type="ARBA" id="ARBA00022553"/>
    </source>
</evidence>
<dbReference type="SUPFAM" id="SSF55785">
    <property type="entry name" value="PYP-like sensor domain (PAS domain)"/>
    <property type="match status" value="2"/>
</dbReference>
<dbReference type="PROSITE" id="PS50112">
    <property type="entry name" value="PAS"/>
    <property type="match status" value="1"/>
</dbReference>
<dbReference type="InterPro" id="IPR003661">
    <property type="entry name" value="HisK_dim/P_dom"/>
</dbReference>
<dbReference type="InterPro" id="IPR035965">
    <property type="entry name" value="PAS-like_dom_sf"/>
</dbReference>
<evidence type="ECO:0000256" key="1">
    <source>
        <dbReference type="ARBA" id="ARBA00000085"/>
    </source>
</evidence>
<keyword evidence="6" id="KW-0472">Membrane</keyword>
<evidence type="ECO:0000256" key="2">
    <source>
        <dbReference type="ARBA" id="ARBA00012438"/>
    </source>
</evidence>
<protein>
    <recommendedName>
        <fullName evidence="2">histidine kinase</fullName>
        <ecNumber evidence="2">2.7.13.3</ecNumber>
    </recommendedName>
</protein>
<keyword evidence="11" id="KW-1185">Reference proteome</keyword>
<dbReference type="GO" id="GO:0009927">
    <property type="term" value="F:histidine phosphotransfer kinase activity"/>
    <property type="evidence" value="ECO:0007669"/>
    <property type="project" value="TreeGrafter"/>
</dbReference>
<dbReference type="SMART" id="SM00086">
    <property type="entry name" value="PAC"/>
    <property type="match status" value="1"/>
</dbReference>
<reference evidence="10" key="1">
    <citation type="submission" date="2021-03" db="EMBL/GenBank/DDBJ databases">
        <title>Genome sequencing and assembly of Tianweitania sediminis.</title>
        <authorList>
            <person name="Chhetri G."/>
        </authorList>
    </citation>
    <scope>NUCLEOTIDE SEQUENCE</scope>
    <source>
        <strain evidence="10">Z8</strain>
    </source>
</reference>
<dbReference type="SMART" id="SM00388">
    <property type="entry name" value="HisKA"/>
    <property type="match status" value="1"/>
</dbReference>
<keyword evidence="4" id="KW-0808">Transferase</keyword>
<evidence type="ECO:0000256" key="6">
    <source>
        <dbReference type="SAM" id="Phobius"/>
    </source>
</evidence>